<dbReference type="STRING" id="1223545.GS4_11_00060"/>
<proteinExistence type="predicted"/>
<evidence type="ECO:0000313" key="1">
    <source>
        <dbReference type="EMBL" id="GAC67738.1"/>
    </source>
</evidence>
<organism evidence="1 2">
    <name type="scientific">Gordonia soli NBRC 108243</name>
    <dbReference type="NCBI Taxonomy" id="1223545"/>
    <lineage>
        <taxon>Bacteria</taxon>
        <taxon>Bacillati</taxon>
        <taxon>Actinomycetota</taxon>
        <taxon>Actinomycetes</taxon>
        <taxon>Mycobacteriales</taxon>
        <taxon>Gordoniaceae</taxon>
        <taxon>Gordonia</taxon>
    </lineage>
</organism>
<dbReference type="InterPro" id="IPR029044">
    <property type="entry name" value="Nucleotide-diphossugar_trans"/>
</dbReference>
<keyword evidence="2" id="KW-1185">Reference proteome</keyword>
<dbReference type="AlphaFoldDB" id="M0QGP7"/>
<dbReference type="RefSeq" id="WP_007619217.1">
    <property type="nucleotide sequence ID" value="NZ_BANX01000011.1"/>
</dbReference>
<dbReference type="GO" id="GO:0016740">
    <property type="term" value="F:transferase activity"/>
    <property type="evidence" value="ECO:0007669"/>
    <property type="project" value="UniProtKB-KW"/>
</dbReference>
<gene>
    <name evidence="1" type="ORF">GS4_11_00060</name>
</gene>
<dbReference type="PANTHER" id="PTHR43179">
    <property type="entry name" value="RHAMNOSYLTRANSFERASE WBBL"/>
    <property type="match status" value="1"/>
</dbReference>
<dbReference type="EMBL" id="BANX01000011">
    <property type="protein sequence ID" value="GAC67738.1"/>
    <property type="molecule type" value="Genomic_DNA"/>
</dbReference>
<evidence type="ECO:0000313" key="2">
    <source>
        <dbReference type="Proteomes" id="UP000011666"/>
    </source>
</evidence>
<comment type="caution">
    <text evidence="1">The sequence shown here is derived from an EMBL/GenBank/DDBJ whole genome shotgun (WGS) entry which is preliminary data.</text>
</comment>
<accession>M0QGP7</accession>
<name>M0QGP7_9ACTN</name>
<dbReference type="eggNOG" id="COG1216">
    <property type="taxonomic scope" value="Bacteria"/>
</dbReference>
<sequence length="247" mass="27485">MGNSLLVGVPVYGNHELTHAIVDDLQREDADFVIIDNRGDYEPIRGERVERPGTNLGWAGGSNLGFRIAFSEGYENAMTLNNDTRLSVGYFDGLLDSSLPDDRGLVAGVYDDKAAHGQMLAEYDGPAQEYTPVSKYRDVNFVDGTGLLITRDAWRSVGDLDERTFGPFAWGADLDLSLRVRDAGYGIYVTEKSFLNHFGRATAYQLAGKFRYVVGSHRHMVRGIRRAGLHKRLKQDASIPHTVHYLT</sequence>
<dbReference type="PANTHER" id="PTHR43179:SF11">
    <property type="entry name" value="GLYCOSYL TRANSFERASE"/>
    <property type="match status" value="1"/>
</dbReference>
<keyword evidence="1" id="KW-0808">Transferase</keyword>
<dbReference type="Gene3D" id="3.90.550.10">
    <property type="entry name" value="Spore Coat Polysaccharide Biosynthesis Protein SpsA, Chain A"/>
    <property type="match status" value="1"/>
</dbReference>
<protein>
    <submittedName>
        <fullName evidence="1">Putative glycosyltransferase</fullName>
    </submittedName>
</protein>
<dbReference type="OrthoDB" id="9771846at2"/>
<reference evidence="1 2" key="1">
    <citation type="submission" date="2013-01" db="EMBL/GenBank/DDBJ databases">
        <title>Whole genome shotgun sequence of Gordonia soli NBRC 108243.</title>
        <authorList>
            <person name="Isaki-Nakamura S."/>
            <person name="Hosoyama A."/>
            <person name="Tsuchikane K."/>
            <person name="Ando Y."/>
            <person name="Baba S."/>
            <person name="Ohji S."/>
            <person name="Hamada M."/>
            <person name="Tamura T."/>
            <person name="Yamazoe A."/>
            <person name="Yamazaki S."/>
            <person name="Fujita N."/>
        </authorList>
    </citation>
    <scope>NUCLEOTIDE SEQUENCE [LARGE SCALE GENOMIC DNA]</scope>
    <source>
        <strain evidence="1 2">NBRC 108243</strain>
    </source>
</reference>
<dbReference type="SUPFAM" id="SSF53448">
    <property type="entry name" value="Nucleotide-diphospho-sugar transferases"/>
    <property type="match status" value="1"/>
</dbReference>
<dbReference type="Proteomes" id="UP000011666">
    <property type="component" value="Unassembled WGS sequence"/>
</dbReference>